<dbReference type="Pfam" id="PF13561">
    <property type="entry name" value="adh_short_C2"/>
    <property type="match status" value="1"/>
</dbReference>
<dbReference type="InterPro" id="IPR036291">
    <property type="entry name" value="NAD(P)-bd_dom_sf"/>
</dbReference>
<dbReference type="PANTHER" id="PTHR42760">
    <property type="entry name" value="SHORT-CHAIN DEHYDROGENASES/REDUCTASES FAMILY MEMBER"/>
    <property type="match status" value="1"/>
</dbReference>
<evidence type="ECO:0000313" key="2">
    <source>
        <dbReference type="EMBL" id="MDN0069140.1"/>
    </source>
</evidence>
<dbReference type="InterPro" id="IPR002347">
    <property type="entry name" value="SDR_fam"/>
</dbReference>
<gene>
    <name evidence="2" type="ORF">QVN40_05400</name>
</gene>
<organism evidence="2 3">
    <name type="scientific">Collinsella ihumii</name>
    <dbReference type="NCBI Taxonomy" id="1720204"/>
    <lineage>
        <taxon>Bacteria</taxon>
        <taxon>Bacillati</taxon>
        <taxon>Actinomycetota</taxon>
        <taxon>Coriobacteriia</taxon>
        <taxon>Coriobacteriales</taxon>
        <taxon>Coriobacteriaceae</taxon>
        <taxon>Collinsella</taxon>
    </lineage>
</organism>
<evidence type="ECO:0000313" key="3">
    <source>
        <dbReference type="Proteomes" id="UP001168505"/>
    </source>
</evidence>
<dbReference type="GO" id="GO:0016616">
    <property type="term" value="F:oxidoreductase activity, acting on the CH-OH group of donors, NAD or NADP as acceptor"/>
    <property type="evidence" value="ECO:0007669"/>
    <property type="project" value="TreeGrafter"/>
</dbReference>
<dbReference type="AlphaFoldDB" id="A0AAW7JX52"/>
<dbReference type="Gene3D" id="3.40.50.720">
    <property type="entry name" value="NAD(P)-binding Rossmann-like Domain"/>
    <property type="match status" value="1"/>
</dbReference>
<sequence>MNNAGVMHPFPITDMDMAKDYDAVMNVNIRAYFLATKLFSNAIGEGGSIVNIASVGGLGAAPTLSTYAASKAATISLTKSSGVELAPKGIRVNAICPGTIFSEMMPRDGEFAGSTLSRIPMGRGEIGTVAAFLASDEASYVTATYIVVDGGMVA</sequence>
<reference evidence="2" key="1">
    <citation type="submission" date="2023-06" db="EMBL/GenBank/DDBJ databases">
        <authorList>
            <person name="Zeman M."/>
            <person name="Kubasova T."/>
            <person name="Jahodarova E."/>
            <person name="Nykrynova M."/>
            <person name="Rychlik I."/>
        </authorList>
    </citation>
    <scope>NUCLEOTIDE SEQUENCE</scope>
    <source>
        <strain evidence="2">15_COKtk</strain>
    </source>
</reference>
<name>A0AAW7JX52_9ACTN</name>
<accession>A0AAW7JX52</accession>
<evidence type="ECO:0000256" key="1">
    <source>
        <dbReference type="ARBA" id="ARBA00006484"/>
    </source>
</evidence>
<reference evidence="2" key="2">
    <citation type="submission" date="2023-08" db="EMBL/GenBank/DDBJ databases">
        <title>Identification and characterization of horizontal gene transfer across gut microbiota members of farm animals based on homology search.</title>
        <authorList>
            <person name="Schwarzerova J."/>
            <person name="Nykrynova M."/>
            <person name="Jureckova K."/>
            <person name="Cejkova D."/>
            <person name="Rychlik I."/>
        </authorList>
    </citation>
    <scope>NUCLEOTIDE SEQUENCE</scope>
    <source>
        <strain evidence="2">15_COKtk</strain>
    </source>
</reference>
<dbReference type="PRINTS" id="PR00080">
    <property type="entry name" value="SDRFAMILY"/>
</dbReference>
<protein>
    <submittedName>
        <fullName evidence="2">SDR family oxidoreductase</fullName>
    </submittedName>
</protein>
<comment type="similarity">
    <text evidence="1">Belongs to the short-chain dehydrogenases/reductases (SDR) family.</text>
</comment>
<dbReference type="RefSeq" id="WP_289826988.1">
    <property type="nucleotide sequence ID" value="NZ_JAUEIR010000004.1"/>
</dbReference>
<dbReference type="PRINTS" id="PR00081">
    <property type="entry name" value="GDHRDH"/>
</dbReference>
<proteinExistence type="inferred from homology"/>
<dbReference type="SUPFAM" id="SSF51735">
    <property type="entry name" value="NAD(P)-binding Rossmann-fold domains"/>
    <property type="match status" value="1"/>
</dbReference>
<dbReference type="EMBL" id="JAUEIR010000004">
    <property type="protein sequence ID" value="MDN0069140.1"/>
    <property type="molecule type" value="Genomic_DNA"/>
</dbReference>
<comment type="caution">
    <text evidence="2">The sequence shown here is derived from an EMBL/GenBank/DDBJ whole genome shotgun (WGS) entry which is preliminary data.</text>
</comment>
<dbReference type="Proteomes" id="UP001168505">
    <property type="component" value="Unassembled WGS sequence"/>
</dbReference>
<dbReference type="CDD" id="cd05233">
    <property type="entry name" value="SDR_c"/>
    <property type="match status" value="1"/>
</dbReference>